<evidence type="ECO:0000256" key="2">
    <source>
        <dbReference type="ARBA" id="ARBA00004127"/>
    </source>
</evidence>
<dbReference type="Proteomes" id="UP000769528">
    <property type="component" value="Unassembled WGS sequence"/>
</dbReference>
<dbReference type="AlphaFoldDB" id="A0A9P8PBJ4"/>
<dbReference type="EMBL" id="JAEUBF010001336">
    <property type="protein sequence ID" value="KAH3669208.1"/>
    <property type="molecule type" value="Genomic_DNA"/>
</dbReference>
<evidence type="ECO:0000256" key="11">
    <source>
        <dbReference type="ARBA" id="ARBA00022833"/>
    </source>
</evidence>
<dbReference type="Gene3D" id="3.30.40.10">
    <property type="entry name" value="Zinc/RING finger domain, C3HC4 (zinc finger)"/>
    <property type="match status" value="1"/>
</dbReference>
<feature type="chain" id="PRO_5040512036" description="RING-type E3 ubiquitin transferase" evidence="16">
    <location>
        <begin position="22"/>
        <end position="740"/>
    </location>
</feature>
<evidence type="ECO:0000256" key="12">
    <source>
        <dbReference type="ARBA" id="ARBA00022989"/>
    </source>
</evidence>
<evidence type="ECO:0000256" key="8">
    <source>
        <dbReference type="ARBA" id="ARBA00022729"/>
    </source>
</evidence>
<feature type="transmembrane region" description="Helical" evidence="15">
    <location>
        <begin position="387"/>
        <end position="406"/>
    </location>
</feature>
<evidence type="ECO:0000256" key="7">
    <source>
        <dbReference type="ARBA" id="ARBA00022723"/>
    </source>
</evidence>
<evidence type="ECO:0000313" key="19">
    <source>
        <dbReference type="Proteomes" id="UP000769528"/>
    </source>
</evidence>
<dbReference type="GO" id="GO:0061630">
    <property type="term" value="F:ubiquitin protein ligase activity"/>
    <property type="evidence" value="ECO:0007669"/>
    <property type="project" value="UniProtKB-EC"/>
</dbReference>
<feature type="transmembrane region" description="Helical" evidence="15">
    <location>
        <begin position="607"/>
        <end position="636"/>
    </location>
</feature>
<protein>
    <recommendedName>
        <fullName evidence="4">RING-type E3 ubiquitin transferase</fullName>
        <ecNumber evidence="4">2.3.2.27</ecNumber>
    </recommendedName>
</protein>
<feature type="domain" description="RING-type" evidence="17">
    <location>
        <begin position="678"/>
        <end position="734"/>
    </location>
</feature>
<evidence type="ECO:0000256" key="6">
    <source>
        <dbReference type="ARBA" id="ARBA00022692"/>
    </source>
</evidence>
<keyword evidence="7" id="KW-0479">Metal-binding</keyword>
<name>A0A9P8PBJ4_9ASCO</name>
<comment type="subcellular location">
    <subcellularLocation>
        <location evidence="2">Endomembrane system</location>
        <topology evidence="2">Multi-pass membrane protein</topology>
    </subcellularLocation>
</comment>
<keyword evidence="19" id="KW-1185">Reference proteome</keyword>
<organism evidence="18 19">
    <name type="scientific">Wickerhamomyces mucosus</name>
    <dbReference type="NCBI Taxonomy" id="1378264"/>
    <lineage>
        <taxon>Eukaryota</taxon>
        <taxon>Fungi</taxon>
        <taxon>Dikarya</taxon>
        <taxon>Ascomycota</taxon>
        <taxon>Saccharomycotina</taxon>
        <taxon>Saccharomycetes</taxon>
        <taxon>Phaffomycetales</taxon>
        <taxon>Wickerhamomycetaceae</taxon>
        <taxon>Wickerhamomyces</taxon>
    </lineage>
</organism>
<dbReference type="InterPro" id="IPR001841">
    <property type="entry name" value="Znf_RING"/>
</dbReference>
<feature type="transmembrane region" description="Helical" evidence="15">
    <location>
        <begin position="574"/>
        <end position="595"/>
    </location>
</feature>
<evidence type="ECO:0000256" key="3">
    <source>
        <dbReference type="ARBA" id="ARBA00004906"/>
    </source>
</evidence>
<dbReference type="GO" id="GO:0008270">
    <property type="term" value="F:zinc ion binding"/>
    <property type="evidence" value="ECO:0007669"/>
    <property type="project" value="UniProtKB-KW"/>
</dbReference>
<evidence type="ECO:0000256" key="16">
    <source>
        <dbReference type="SAM" id="SignalP"/>
    </source>
</evidence>
<keyword evidence="11" id="KW-0862">Zinc</keyword>
<evidence type="ECO:0000256" key="10">
    <source>
        <dbReference type="ARBA" id="ARBA00022786"/>
    </source>
</evidence>
<evidence type="ECO:0000259" key="17">
    <source>
        <dbReference type="PROSITE" id="PS50089"/>
    </source>
</evidence>
<dbReference type="EC" id="2.3.2.27" evidence="4"/>
<dbReference type="InterPro" id="IPR013083">
    <property type="entry name" value="Znf_RING/FYVE/PHD"/>
</dbReference>
<evidence type="ECO:0000256" key="15">
    <source>
        <dbReference type="SAM" id="Phobius"/>
    </source>
</evidence>
<keyword evidence="9 14" id="KW-0863">Zinc-finger</keyword>
<comment type="caution">
    <text evidence="18">The sequence shown here is derived from an EMBL/GenBank/DDBJ whole genome shotgun (WGS) entry which is preliminary data.</text>
</comment>
<sequence>MNRYNLIFLIIFFTFLLPGLPSTPIASDDQNQKLNLFKSHLHQSFELLQNSSFNHNYGNLTGFKLSYQDVLDGDLNQTYPLPGKDYNQYRNNQRYSILPDEITDLAQKVWDLDDVTTKESNYFTNITSKLKGGYILNENKSFEKLPLEIPGYLLDFKNDPIGSNYPEVPPNKIGNITHKYGSVNLDLSIVEKSNNEYFNSLDSQIKLIKMVIETSDELEYEKNSIETVGFYFVDSGNIITSTNSAKFFSIYGGLQHLTLNEKNFELTKNVTISYLQRELFGRTDRDSDDDGEIDVDLNFLSRNIDKSEEHCEYISFSHINKVNLTKNEISEIDQELRSPIGRPIDFNKIPNIQLQGFMYSPDCAIEIDFPSVIGMKHELQMFRLNKAVIAGIGLLLVQILLLVRQMSYSSTPSTIARISFYTIWIMSLVDGSLAMLYLIGSAIFNKLYSPLIVSAFLSFILASIFEIRFLISIYVSQYNERTLTLFTALQGRPTDEEQTQQTNPPPAQDESQVSGVIYTRFFFSLMIFTFLLLNSVMWPKTLRSNFEKIILFALNSYWLPQAYRNTIKGSHRSFKWWFIGGTTLVRLVPIFYIFVVKSNVFEHHYDLSFFMVIFCWLILQITLLIFQGIFGARFFLPKKWLPKTYDYHPILSESDLENGFGIGEGIRETNNGHVSVDCAICMEPVEVQFAKSNLDQVTGFGQKKQWMITPCHHVFHTDCLERHMRYKLQCPICRSALPPP</sequence>
<dbReference type="GO" id="GO:0043161">
    <property type="term" value="P:proteasome-mediated ubiquitin-dependent protein catabolic process"/>
    <property type="evidence" value="ECO:0007669"/>
    <property type="project" value="TreeGrafter"/>
</dbReference>
<keyword evidence="6 15" id="KW-0812">Transmembrane</keyword>
<dbReference type="Pfam" id="PF11145">
    <property type="entry name" value="DUF2921"/>
    <property type="match status" value="1"/>
</dbReference>
<dbReference type="Pfam" id="PF13639">
    <property type="entry name" value="zf-RING_2"/>
    <property type="match status" value="1"/>
</dbReference>
<keyword evidence="12 15" id="KW-1133">Transmembrane helix</keyword>
<comment type="pathway">
    <text evidence="3">Protein modification; protein ubiquitination.</text>
</comment>
<accession>A0A9P8PBJ4</accession>
<dbReference type="GO" id="GO:0012505">
    <property type="term" value="C:endomembrane system"/>
    <property type="evidence" value="ECO:0007669"/>
    <property type="project" value="UniProtKB-SubCell"/>
</dbReference>
<dbReference type="GO" id="GO:0044695">
    <property type="term" value="C:Dsc E3 ubiquitin ligase complex"/>
    <property type="evidence" value="ECO:0007669"/>
    <property type="project" value="TreeGrafter"/>
</dbReference>
<dbReference type="InterPro" id="IPR021319">
    <property type="entry name" value="DUF2921"/>
</dbReference>
<comment type="catalytic activity">
    <reaction evidence="1">
        <text>S-ubiquitinyl-[E2 ubiquitin-conjugating enzyme]-L-cysteine + [acceptor protein]-L-lysine = [E2 ubiquitin-conjugating enzyme]-L-cysteine + N(6)-ubiquitinyl-[acceptor protein]-L-lysine.</text>
        <dbReference type="EC" id="2.3.2.27"/>
    </reaction>
</comment>
<evidence type="ECO:0000256" key="9">
    <source>
        <dbReference type="ARBA" id="ARBA00022771"/>
    </source>
</evidence>
<evidence type="ECO:0000256" key="14">
    <source>
        <dbReference type="PROSITE-ProRule" id="PRU00175"/>
    </source>
</evidence>
<feature type="transmembrane region" description="Helical" evidence="15">
    <location>
        <begin position="418"/>
        <end position="439"/>
    </location>
</feature>
<reference evidence="18" key="2">
    <citation type="submission" date="2021-01" db="EMBL/GenBank/DDBJ databases">
        <authorList>
            <person name="Schikora-Tamarit M.A."/>
        </authorList>
    </citation>
    <scope>NUCLEOTIDE SEQUENCE</scope>
    <source>
        <strain evidence="18">CBS6341</strain>
    </source>
</reference>
<keyword evidence="10" id="KW-0833">Ubl conjugation pathway</keyword>
<feature type="signal peptide" evidence="16">
    <location>
        <begin position="1"/>
        <end position="21"/>
    </location>
</feature>
<dbReference type="PROSITE" id="PS50089">
    <property type="entry name" value="ZF_RING_2"/>
    <property type="match status" value="1"/>
</dbReference>
<dbReference type="OrthoDB" id="9984778at2759"/>
<feature type="transmembrane region" description="Helical" evidence="15">
    <location>
        <begin position="517"/>
        <end position="538"/>
    </location>
</feature>
<dbReference type="SMART" id="SM00184">
    <property type="entry name" value="RING"/>
    <property type="match status" value="1"/>
</dbReference>
<reference evidence="18" key="1">
    <citation type="journal article" date="2021" name="Open Biol.">
        <title>Shared evolutionary footprints suggest mitochondrial oxidative damage underlies multiple complex I losses in fungi.</title>
        <authorList>
            <person name="Schikora-Tamarit M.A."/>
            <person name="Marcet-Houben M."/>
            <person name="Nosek J."/>
            <person name="Gabaldon T."/>
        </authorList>
    </citation>
    <scope>NUCLEOTIDE SEQUENCE</scope>
    <source>
        <strain evidence="18">CBS6341</strain>
    </source>
</reference>
<gene>
    <name evidence="18" type="ORF">WICMUC_005047</name>
</gene>
<dbReference type="PANTHER" id="PTHR22763:SF162">
    <property type="entry name" value="TRANSMEMBRANE E3 UBIQUITIN-PROTEIN LIGASE 1"/>
    <property type="match status" value="1"/>
</dbReference>
<dbReference type="PANTHER" id="PTHR22763">
    <property type="entry name" value="RING ZINC FINGER PROTEIN"/>
    <property type="match status" value="1"/>
</dbReference>
<keyword evidence="5" id="KW-0808">Transferase</keyword>
<dbReference type="SUPFAM" id="SSF57850">
    <property type="entry name" value="RING/U-box"/>
    <property type="match status" value="1"/>
</dbReference>
<dbReference type="InterPro" id="IPR050731">
    <property type="entry name" value="HRD1_E3_ubiq-ligases"/>
</dbReference>
<proteinExistence type="predicted"/>
<evidence type="ECO:0000256" key="5">
    <source>
        <dbReference type="ARBA" id="ARBA00022679"/>
    </source>
</evidence>
<evidence type="ECO:0000256" key="13">
    <source>
        <dbReference type="ARBA" id="ARBA00023136"/>
    </source>
</evidence>
<evidence type="ECO:0000256" key="4">
    <source>
        <dbReference type="ARBA" id="ARBA00012483"/>
    </source>
</evidence>
<evidence type="ECO:0000313" key="18">
    <source>
        <dbReference type="EMBL" id="KAH3669208.1"/>
    </source>
</evidence>
<evidence type="ECO:0000256" key="1">
    <source>
        <dbReference type="ARBA" id="ARBA00000900"/>
    </source>
</evidence>
<dbReference type="FunFam" id="3.30.40.10:FF:000626">
    <property type="entry name" value="Transmembrane ubiquitin ligase 1"/>
    <property type="match status" value="1"/>
</dbReference>
<feature type="transmembrane region" description="Helical" evidence="15">
    <location>
        <begin position="451"/>
        <end position="475"/>
    </location>
</feature>
<keyword evidence="13 15" id="KW-0472">Membrane</keyword>
<keyword evidence="8 16" id="KW-0732">Signal</keyword>